<dbReference type="CDD" id="cd09179">
    <property type="entry name" value="PLDc_N_DEXD_a"/>
    <property type="match status" value="1"/>
</dbReference>
<keyword evidence="2" id="KW-0378">Hydrolase</keyword>
<dbReference type="GO" id="GO:0004386">
    <property type="term" value="F:helicase activity"/>
    <property type="evidence" value="ECO:0007669"/>
    <property type="project" value="UniProtKB-KW"/>
</dbReference>
<feature type="domain" description="Helicase ATP-binding" evidence="5">
    <location>
        <begin position="259"/>
        <end position="427"/>
    </location>
</feature>
<dbReference type="GO" id="GO:0005524">
    <property type="term" value="F:ATP binding"/>
    <property type="evidence" value="ECO:0007669"/>
    <property type="project" value="UniProtKB-KW"/>
</dbReference>
<feature type="domain" description="Helicase C-terminal" evidence="6">
    <location>
        <begin position="513"/>
        <end position="666"/>
    </location>
</feature>
<keyword evidence="3" id="KW-0347">Helicase</keyword>
<dbReference type="AlphaFoldDB" id="A0A6J7TE88"/>
<dbReference type="SUPFAM" id="SSF52540">
    <property type="entry name" value="P-loop containing nucleoside triphosphate hydrolases"/>
    <property type="match status" value="1"/>
</dbReference>
<dbReference type="EMBL" id="CAFBQK010000072">
    <property type="protein sequence ID" value="CAB5050648.1"/>
    <property type="molecule type" value="Genomic_DNA"/>
</dbReference>
<evidence type="ECO:0000313" key="7">
    <source>
        <dbReference type="EMBL" id="CAB4979910.1"/>
    </source>
</evidence>
<gene>
    <name evidence="7" type="ORF">UFOPK3937_00672</name>
    <name evidence="8" type="ORF">UFOPK4265_00675</name>
</gene>
<keyword evidence="1" id="KW-0547">Nucleotide-binding</keyword>
<dbReference type="PROSITE" id="PS51192">
    <property type="entry name" value="HELICASE_ATP_BIND_1"/>
    <property type="match status" value="1"/>
</dbReference>
<evidence type="ECO:0000313" key="8">
    <source>
        <dbReference type="EMBL" id="CAB5050648.1"/>
    </source>
</evidence>
<proteinExistence type="predicted"/>
<evidence type="ECO:0000259" key="5">
    <source>
        <dbReference type="PROSITE" id="PS51192"/>
    </source>
</evidence>
<accession>A0A6J7TE88</accession>
<dbReference type="PANTHER" id="PTHR11274">
    <property type="entry name" value="RAD25/XP-B DNA REPAIR HELICASE"/>
    <property type="match status" value="1"/>
</dbReference>
<reference evidence="8" key="1">
    <citation type="submission" date="2020-05" db="EMBL/GenBank/DDBJ databases">
        <authorList>
            <person name="Chiriac C."/>
            <person name="Salcher M."/>
            <person name="Ghai R."/>
            <person name="Kavagutti S V."/>
        </authorList>
    </citation>
    <scope>NUCLEOTIDE SEQUENCE</scope>
</reference>
<dbReference type="SMART" id="SM00490">
    <property type="entry name" value="HELICc"/>
    <property type="match status" value="1"/>
</dbReference>
<dbReference type="Pfam" id="PF00271">
    <property type="entry name" value="Helicase_C"/>
    <property type="match status" value="1"/>
</dbReference>
<name>A0A6J7TE88_9ZZZZ</name>
<dbReference type="Pfam" id="PF04851">
    <property type="entry name" value="ResIII"/>
    <property type="match status" value="1"/>
</dbReference>
<dbReference type="GO" id="GO:0016787">
    <property type="term" value="F:hydrolase activity"/>
    <property type="evidence" value="ECO:0007669"/>
    <property type="project" value="UniProtKB-KW"/>
</dbReference>
<keyword evidence="4" id="KW-0067">ATP-binding</keyword>
<dbReference type="InterPro" id="IPR006935">
    <property type="entry name" value="Helicase/UvrB_N"/>
</dbReference>
<dbReference type="Gene3D" id="3.40.50.300">
    <property type="entry name" value="P-loop containing nucleotide triphosphate hydrolases"/>
    <property type="match status" value="2"/>
</dbReference>
<evidence type="ECO:0000256" key="2">
    <source>
        <dbReference type="ARBA" id="ARBA00022801"/>
    </source>
</evidence>
<dbReference type="InterPro" id="IPR050615">
    <property type="entry name" value="ATP-dep_DNA_Helicase"/>
</dbReference>
<dbReference type="SMART" id="SM00487">
    <property type="entry name" value="DEXDc"/>
    <property type="match status" value="1"/>
</dbReference>
<evidence type="ECO:0000256" key="3">
    <source>
        <dbReference type="ARBA" id="ARBA00022806"/>
    </source>
</evidence>
<protein>
    <submittedName>
        <fullName evidence="8">Unannotated protein</fullName>
    </submittedName>
</protein>
<dbReference type="GO" id="GO:0003677">
    <property type="term" value="F:DNA binding"/>
    <property type="evidence" value="ECO:0007669"/>
    <property type="project" value="InterPro"/>
</dbReference>
<evidence type="ECO:0000259" key="6">
    <source>
        <dbReference type="PROSITE" id="PS51194"/>
    </source>
</evidence>
<dbReference type="InterPro" id="IPR001650">
    <property type="entry name" value="Helicase_C-like"/>
</dbReference>
<dbReference type="EMBL" id="CAFBOJ010000062">
    <property type="protein sequence ID" value="CAB4979910.1"/>
    <property type="molecule type" value="Genomic_DNA"/>
</dbReference>
<dbReference type="InterPro" id="IPR027417">
    <property type="entry name" value="P-loop_NTPase"/>
</dbReference>
<evidence type="ECO:0000256" key="1">
    <source>
        <dbReference type="ARBA" id="ARBA00022741"/>
    </source>
</evidence>
<evidence type="ECO:0000256" key="4">
    <source>
        <dbReference type="ARBA" id="ARBA00022840"/>
    </source>
</evidence>
<dbReference type="PANTHER" id="PTHR11274:SF0">
    <property type="entry name" value="GENERAL TRANSCRIPTION AND DNA REPAIR FACTOR IIH HELICASE SUBUNIT XPB"/>
    <property type="match status" value="1"/>
</dbReference>
<dbReference type="InterPro" id="IPR014001">
    <property type="entry name" value="Helicase_ATP-bd"/>
</dbReference>
<organism evidence="8">
    <name type="scientific">freshwater metagenome</name>
    <dbReference type="NCBI Taxonomy" id="449393"/>
    <lineage>
        <taxon>unclassified sequences</taxon>
        <taxon>metagenomes</taxon>
        <taxon>ecological metagenomes</taxon>
    </lineage>
</organism>
<dbReference type="PROSITE" id="PS51194">
    <property type="entry name" value="HELICASE_CTER"/>
    <property type="match status" value="1"/>
</dbReference>
<sequence length="698" mass="78373">MTLADLSLEDAYDTGIRGDRVITDFYIPILQEAITYKRLTGYFSSQVLALAARGIAGLIKNGGKMQLITSPAVSEKDFKVLTSHSPEDLQKYVNDQFSIAMDDLNDLASTIAYDHVRALGWMLREGVLEIRVLVPREIEAGSGIFHSKVGIVEDSSGNVVSFSGSVNETAMGWSQNIEEFKVFKSWIPGSSNWVKHDEKLFDKYWKSASDSGFVSIPLPEKATERLMSIAPEAIEELQLTFPKVSESRKLRMYQSDAISAWENSGYRGILEMATGTGKTFTARECIKRWKIEKNDSLILVIAPTQTIGAQWRDVLSDMNPITSFGVKHWKESVRNLSSNASLGVVRHMVIIAIQNTASSDDFIDSFSKLMKLTKNHLVIADEMHGLGAPLFRKALNPNIEARLGLTATPNRWFDEEGTDLLNNYFNGVAYSFGLHEALTWVDPESGLTPLCPYNYYPEFVDLDVDEMNEYLDLTKRIIMQSNKASDQEGKERLNRLQEKRAAVLKKANGKIFALKKVLETLGSVSGCLVYCSDWEQINQVIDIVTSRGITYRTFTGEEGTSPKREYEGKSERDWILQSFEKDEIQMLIAMKCLDEGVDIPSAKIGIILASTTNPREFIQRRGRLLRRAPGKKLAQVYDMIVAPTFDLDDQSEVVASARKIMQKELKRADEFARDALNSSEVSGKVLARMMRMGEQNES</sequence>